<proteinExistence type="predicted"/>
<evidence type="ECO:0000256" key="2">
    <source>
        <dbReference type="SAM" id="MobiDB-lite"/>
    </source>
</evidence>
<dbReference type="EMBL" id="JAEHOC010000004">
    <property type="protein sequence ID" value="KAG2442462.1"/>
    <property type="molecule type" value="Genomic_DNA"/>
</dbReference>
<keyword evidence="1" id="KW-0175">Coiled coil</keyword>
<evidence type="ECO:0000256" key="1">
    <source>
        <dbReference type="SAM" id="Coils"/>
    </source>
</evidence>
<organism evidence="3 4">
    <name type="scientific">Chlamydomonas incerta</name>
    <dbReference type="NCBI Taxonomy" id="51695"/>
    <lineage>
        <taxon>Eukaryota</taxon>
        <taxon>Viridiplantae</taxon>
        <taxon>Chlorophyta</taxon>
        <taxon>core chlorophytes</taxon>
        <taxon>Chlorophyceae</taxon>
        <taxon>CS clade</taxon>
        <taxon>Chlamydomonadales</taxon>
        <taxon>Chlamydomonadaceae</taxon>
        <taxon>Chlamydomonas</taxon>
    </lineage>
</organism>
<gene>
    <name evidence="3" type="ORF">HXX76_002548</name>
</gene>
<keyword evidence="4" id="KW-1185">Reference proteome</keyword>
<feature type="region of interest" description="Disordered" evidence="2">
    <location>
        <begin position="1"/>
        <end position="78"/>
    </location>
</feature>
<dbReference type="Proteomes" id="UP000650467">
    <property type="component" value="Unassembled WGS sequence"/>
</dbReference>
<dbReference type="OrthoDB" id="560530at2759"/>
<dbReference type="AlphaFoldDB" id="A0A835TBJ8"/>
<protein>
    <submittedName>
        <fullName evidence="3">Uncharacterized protein</fullName>
    </submittedName>
</protein>
<feature type="coiled-coil region" evidence="1">
    <location>
        <begin position="84"/>
        <end position="129"/>
    </location>
</feature>
<accession>A0A835TBJ8</accession>
<evidence type="ECO:0000313" key="3">
    <source>
        <dbReference type="EMBL" id="KAG2442462.1"/>
    </source>
</evidence>
<name>A0A835TBJ8_CHLIN</name>
<feature type="compositionally biased region" description="Low complexity" evidence="2">
    <location>
        <begin position="33"/>
        <end position="57"/>
    </location>
</feature>
<evidence type="ECO:0000313" key="4">
    <source>
        <dbReference type="Proteomes" id="UP000650467"/>
    </source>
</evidence>
<sequence length="217" mass="22339">MMRPRSTRSPAARGAALQRGSALPPPAIRAVRSGSSGSSSSSINRVRGVRAAAAGAASGDAPPLKATEGPTAVGRQGSEALSELRQLRAAVEQLGATAAELRAGQEALLQELAAQRAAAAKEARIARLQRAQALIDSRLVAGNSTQSSVDGLVTQALALLVRGSTEFSMTMSSARVASTQAELKGLTGLRFRKEQRQDGEAGGQERTWLVLVGDASS</sequence>
<comment type="caution">
    <text evidence="3">The sequence shown here is derived from an EMBL/GenBank/DDBJ whole genome shotgun (WGS) entry which is preliminary data.</text>
</comment>
<reference evidence="3" key="1">
    <citation type="journal article" date="2020" name="bioRxiv">
        <title>Comparative genomics of Chlamydomonas.</title>
        <authorList>
            <person name="Craig R.J."/>
            <person name="Hasan A.R."/>
            <person name="Ness R.W."/>
            <person name="Keightley P.D."/>
        </authorList>
    </citation>
    <scope>NUCLEOTIDE SEQUENCE</scope>
    <source>
        <strain evidence="3">SAG 7.73</strain>
    </source>
</reference>